<keyword evidence="2" id="KW-0732">Signal</keyword>
<feature type="region of interest" description="Disordered" evidence="1">
    <location>
        <begin position="39"/>
        <end position="59"/>
    </location>
</feature>
<dbReference type="RefSeq" id="WP_207701280.1">
    <property type="nucleotide sequence ID" value="NZ_JAFREL020000002.1"/>
</dbReference>
<feature type="signal peptide" evidence="2">
    <location>
        <begin position="1"/>
        <end position="24"/>
    </location>
</feature>
<protein>
    <recommendedName>
        <fullName evidence="5">Peptidase MA-like domain-containing protein</fullName>
    </recommendedName>
</protein>
<evidence type="ECO:0008006" key="5">
    <source>
        <dbReference type="Google" id="ProtNLM"/>
    </source>
</evidence>
<organism evidence="3 4">
    <name type="scientific">Candidatus Enterococcus ferrettii</name>
    <dbReference type="NCBI Taxonomy" id="2815324"/>
    <lineage>
        <taxon>Bacteria</taxon>
        <taxon>Bacillati</taxon>
        <taxon>Bacillota</taxon>
        <taxon>Bacilli</taxon>
        <taxon>Lactobacillales</taxon>
        <taxon>Enterococcaceae</taxon>
        <taxon>Enterococcus</taxon>
    </lineage>
</organism>
<feature type="chain" id="PRO_5046710229" description="Peptidase MA-like domain-containing protein" evidence="2">
    <location>
        <begin position="25"/>
        <end position="478"/>
    </location>
</feature>
<reference evidence="3 4" key="1">
    <citation type="submission" date="2024-02" db="EMBL/GenBank/DDBJ databases">
        <title>The Genome Sequence of Enterococcus sp. DIV0159.</title>
        <authorList>
            <person name="Earl A."/>
            <person name="Manson A."/>
            <person name="Gilmore M."/>
            <person name="Sanders J."/>
            <person name="Shea T."/>
            <person name="Howe W."/>
            <person name="Livny J."/>
            <person name="Cuomo C."/>
            <person name="Neafsey D."/>
            <person name="Birren B."/>
        </authorList>
    </citation>
    <scope>NUCLEOTIDE SEQUENCE [LARGE SCALE GENOMIC DNA]</scope>
    <source>
        <strain evidence="3 4">665A</strain>
    </source>
</reference>
<keyword evidence="4" id="KW-1185">Reference proteome</keyword>
<evidence type="ECO:0000256" key="2">
    <source>
        <dbReference type="SAM" id="SignalP"/>
    </source>
</evidence>
<dbReference type="Proteomes" id="UP000664357">
    <property type="component" value="Unassembled WGS sequence"/>
</dbReference>
<evidence type="ECO:0000256" key="1">
    <source>
        <dbReference type="SAM" id="MobiDB-lite"/>
    </source>
</evidence>
<name>A0ABV0EPJ7_9ENTE</name>
<comment type="caution">
    <text evidence="3">The sequence shown here is derived from an EMBL/GenBank/DDBJ whole genome shotgun (WGS) entry which is preliminary data.</text>
</comment>
<accession>A0ABV0EPJ7</accession>
<evidence type="ECO:0000313" key="4">
    <source>
        <dbReference type="Proteomes" id="UP000664357"/>
    </source>
</evidence>
<sequence>MKKVGLLLVSLLLIGLYANSQVEAQEEEQNKVAEVLVNEESDGEASAEMPEEGRQRSLTQAADVRTIDFRKFHIEVTDGEADSISVPISNSKFTISYAHNNRDNLLYEGMTNEKGQILNLPPKEIPFEVTALKIRFTLGNDNRGYVQKYNKVAYRFTFNCGLNAANTTNTINYTHTKTKFGNTADDESWFYNFQASRINHYFDQAVQDYSQAVNLANELLPDTAPFEVASINMNFQKGEFVDKGNGFNRNGHDGSKIADIVIGDRSNKTFSTQYLMHNVMHEWTHWNLYRYANAPSGSYVSHYAYNVNPKISFKEGWPLLIGDLFALNYDMAKEDLRIQTDKYNGVNRLFGKSTNYTVKQVLYDLVDTGSNDEEFSLSQRYLDGEMSDLDIRRLNLGMLHTVMAESKTVTLQELLTAVEKKYVLTKSDKEKFAKLLEINGLSREGAFTLDNDGNPLTSPLQAVEPLANVEEDWDEHVD</sequence>
<proteinExistence type="predicted"/>
<gene>
    <name evidence="3" type="ORF">JZO67_002502</name>
</gene>
<dbReference type="EMBL" id="JAFREL020000002">
    <property type="protein sequence ID" value="MEO1770549.1"/>
    <property type="molecule type" value="Genomic_DNA"/>
</dbReference>
<evidence type="ECO:0000313" key="3">
    <source>
        <dbReference type="EMBL" id="MEO1770549.1"/>
    </source>
</evidence>